<dbReference type="CDD" id="cd00198">
    <property type="entry name" value="vWFA"/>
    <property type="match status" value="1"/>
</dbReference>
<evidence type="ECO:0000313" key="4">
    <source>
        <dbReference type="Proteomes" id="UP000268829"/>
    </source>
</evidence>
<feature type="domain" description="VWFA" evidence="2">
    <location>
        <begin position="46"/>
        <end position="232"/>
    </location>
</feature>
<evidence type="ECO:0000256" key="1">
    <source>
        <dbReference type="SAM" id="Phobius"/>
    </source>
</evidence>
<dbReference type="OrthoDB" id="1673233at2"/>
<dbReference type="InterPro" id="IPR002035">
    <property type="entry name" value="VWF_A"/>
</dbReference>
<dbReference type="Gene3D" id="2.60.40.10">
    <property type="entry name" value="Immunoglobulins"/>
    <property type="match status" value="1"/>
</dbReference>
<dbReference type="Pfam" id="PF00092">
    <property type="entry name" value="VWA"/>
    <property type="match status" value="1"/>
</dbReference>
<accession>A0A3M8ANI9</accession>
<sequence>MYKQMTHTTPLRKFFRLGIWAMLIPLILFLSPVPVSATGTGETGIDAVFVIDTSNSMNQTDPGKTAAEVISMFIDMSEASRTRIGFVAYSDRIVQTQPLTSMAESRERELLKSKIQGLRYSGYSDLGLGLRKGEEMIARAKDSSRKPFLILLSDGGTDLRQNANGRSVAASNKDVESVIAKAKAAGYPIYTIGLNSDGSVQKEQLKKIAETTGGTSFVTQSTDDLPEIFNQIFAKHIQSQLVSVAAMTATGSLQEVTVNIPNSSMQEANIVLLSNYPLLESQVYYQSKNVHFIKSKKYSLMKIEQPKKGSYLVKFRGRPGDLVKVNLLGNYSLKADVQVAPESVTKGNPTTFTTYLTQLENNQRLADADVYSAMQAELIVTDLAGNETMTVPLKKVDNSFVGDYVFPHSGKYQWKVFMSGPDFYRETAVQTFDIANLAPVAVTNNELTVEKEDGEQTIDLSAYFTDANQDKLTFALVSGASADTFEASIQGGGLKLSPKKSGTSEITITATDPEGASVTGSLVITVHSVWDRYITIGLIVLALAAIGAGVYWFTRPKPHFVGRLEGYFLNTASGNDIPVKFWPLAAFGQKQRITLHELFTSLDVNEHLPESQKIYFQPGKNQTLIMTNHSQCTLQKGKDILPRHQKVVLHYNDKIYVTFEDRVTEIELRFKEMKPSSGQAGSWESA</sequence>
<dbReference type="InterPro" id="IPR036465">
    <property type="entry name" value="vWFA_dom_sf"/>
</dbReference>
<dbReference type="Gene3D" id="3.40.50.410">
    <property type="entry name" value="von Willebrand factor, type A domain"/>
    <property type="match status" value="1"/>
</dbReference>
<dbReference type="AlphaFoldDB" id="A0A3M8ANI9"/>
<dbReference type="PROSITE" id="PS50234">
    <property type="entry name" value="VWFA"/>
    <property type="match status" value="1"/>
</dbReference>
<name>A0A3M8ANI9_9BACL</name>
<keyword evidence="1" id="KW-0812">Transmembrane</keyword>
<dbReference type="Proteomes" id="UP000268829">
    <property type="component" value="Unassembled WGS sequence"/>
</dbReference>
<dbReference type="PANTHER" id="PTHR10579:SF43">
    <property type="entry name" value="ZINC FINGER (C3HC4-TYPE RING FINGER) FAMILY PROTEIN"/>
    <property type="match status" value="1"/>
</dbReference>
<gene>
    <name evidence="3" type="ORF">EDM57_20920</name>
</gene>
<dbReference type="RefSeq" id="WP_122906629.1">
    <property type="nucleotide sequence ID" value="NZ_RHHS01000054.1"/>
</dbReference>
<comment type="caution">
    <text evidence="3">The sequence shown here is derived from an EMBL/GenBank/DDBJ whole genome shotgun (WGS) entry which is preliminary data.</text>
</comment>
<evidence type="ECO:0000313" key="3">
    <source>
        <dbReference type="EMBL" id="RNB52772.1"/>
    </source>
</evidence>
<dbReference type="PANTHER" id="PTHR10579">
    <property type="entry name" value="CALCIUM-ACTIVATED CHLORIDE CHANNEL REGULATOR"/>
    <property type="match status" value="1"/>
</dbReference>
<evidence type="ECO:0000259" key="2">
    <source>
        <dbReference type="PROSITE" id="PS50234"/>
    </source>
</evidence>
<dbReference type="InterPro" id="IPR013783">
    <property type="entry name" value="Ig-like_fold"/>
</dbReference>
<dbReference type="SUPFAM" id="SSF53300">
    <property type="entry name" value="vWA-like"/>
    <property type="match status" value="1"/>
</dbReference>
<keyword evidence="4" id="KW-1185">Reference proteome</keyword>
<dbReference type="InterPro" id="IPR051266">
    <property type="entry name" value="CLCR"/>
</dbReference>
<protein>
    <submittedName>
        <fullName evidence="3">VWA domain-containing protein</fullName>
    </submittedName>
</protein>
<dbReference type="SMART" id="SM00327">
    <property type="entry name" value="VWA"/>
    <property type="match status" value="1"/>
</dbReference>
<reference evidence="3 4" key="1">
    <citation type="submission" date="2018-10" db="EMBL/GenBank/DDBJ databases">
        <title>Phylogenomics of Brevibacillus.</title>
        <authorList>
            <person name="Dunlap C."/>
        </authorList>
    </citation>
    <scope>NUCLEOTIDE SEQUENCE [LARGE SCALE GENOMIC DNA]</scope>
    <source>
        <strain evidence="3 4">DSM 100115</strain>
    </source>
</reference>
<feature type="transmembrane region" description="Helical" evidence="1">
    <location>
        <begin position="533"/>
        <end position="553"/>
    </location>
</feature>
<keyword evidence="1" id="KW-0472">Membrane</keyword>
<organism evidence="3 4">
    <name type="scientific">Brevibacillus gelatini</name>
    <dbReference type="NCBI Taxonomy" id="1655277"/>
    <lineage>
        <taxon>Bacteria</taxon>
        <taxon>Bacillati</taxon>
        <taxon>Bacillota</taxon>
        <taxon>Bacilli</taxon>
        <taxon>Bacillales</taxon>
        <taxon>Paenibacillaceae</taxon>
        <taxon>Brevibacillus</taxon>
    </lineage>
</organism>
<dbReference type="Pfam" id="PF17963">
    <property type="entry name" value="Big_9"/>
    <property type="match status" value="1"/>
</dbReference>
<proteinExistence type="predicted"/>
<dbReference type="EMBL" id="RHHS01000054">
    <property type="protein sequence ID" value="RNB52772.1"/>
    <property type="molecule type" value="Genomic_DNA"/>
</dbReference>
<keyword evidence="1" id="KW-1133">Transmembrane helix</keyword>